<evidence type="ECO:0000256" key="12">
    <source>
        <dbReference type="ARBA" id="ARBA00035727"/>
    </source>
</evidence>
<dbReference type="PANTHER" id="PTHR39579">
    <property type="entry name" value="INNER MEMBRANE PROTEIN YHCB"/>
    <property type="match status" value="1"/>
</dbReference>
<evidence type="ECO:0000256" key="7">
    <source>
        <dbReference type="ARBA" id="ARBA00022989"/>
    </source>
</evidence>
<dbReference type="InterPro" id="IPR009386">
    <property type="entry name" value="ZapG-like"/>
</dbReference>
<evidence type="ECO:0000256" key="1">
    <source>
        <dbReference type="ARBA" id="ARBA00004377"/>
    </source>
</evidence>
<evidence type="ECO:0000256" key="13">
    <source>
        <dbReference type="SAM" id="Coils"/>
    </source>
</evidence>
<evidence type="ECO:0000256" key="2">
    <source>
        <dbReference type="ARBA" id="ARBA00022475"/>
    </source>
</evidence>
<reference evidence="16 17" key="1">
    <citation type="submission" date="2018-05" db="EMBL/GenBank/DDBJ databases">
        <title>Freshwater and sediment microbial communities from various areas in North America, analyzing microbe dynamics in response to fracking.</title>
        <authorList>
            <person name="Lamendella R."/>
        </authorList>
    </citation>
    <scope>NUCLEOTIDE SEQUENCE [LARGE SCALE GENOMIC DNA]</scope>
    <source>
        <strain evidence="16 17">125B1</strain>
    </source>
</reference>
<keyword evidence="8 15" id="KW-0472">Membrane</keyword>
<proteinExistence type="inferred from homology"/>
<keyword evidence="3" id="KW-0997">Cell inner membrane</keyword>
<dbReference type="Proteomes" id="UP000246964">
    <property type="component" value="Unassembled WGS sequence"/>
</dbReference>
<dbReference type="EMBL" id="QGTT01000007">
    <property type="protein sequence ID" value="PWW13030.1"/>
    <property type="molecule type" value="Genomic_DNA"/>
</dbReference>
<evidence type="ECO:0000256" key="15">
    <source>
        <dbReference type="SAM" id="Phobius"/>
    </source>
</evidence>
<feature type="region of interest" description="Disordered" evidence="14">
    <location>
        <begin position="106"/>
        <end position="153"/>
    </location>
</feature>
<comment type="subcellular location">
    <subcellularLocation>
        <location evidence="1">Cell inner membrane</location>
        <topology evidence="1">Single-pass membrane protein</topology>
    </subcellularLocation>
</comment>
<evidence type="ECO:0000313" key="16">
    <source>
        <dbReference type="EMBL" id="PWW13030.1"/>
    </source>
</evidence>
<accession>A0A317QDE4</accession>
<gene>
    <name evidence="16" type="ORF">DET45_10761</name>
</gene>
<dbReference type="AlphaFoldDB" id="A0A317QDE4"/>
<name>A0A317QDE4_9GAMM</name>
<keyword evidence="6" id="KW-0133">Cell shape</keyword>
<feature type="transmembrane region" description="Helical" evidence="15">
    <location>
        <begin position="6"/>
        <end position="25"/>
    </location>
</feature>
<evidence type="ECO:0000313" key="17">
    <source>
        <dbReference type="Proteomes" id="UP000246964"/>
    </source>
</evidence>
<keyword evidence="7 15" id="KW-1133">Transmembrane helix</keyword>
<dbReference type="Pfam" id="PF06295">
    <property type="entry name" value="ZapG-like"/>
    <property type="match status" value="1"/>
</dbReference>
<dbReference type="GO" id="GO:0008360">
    <property type="term" value="P:regulation of cell shape"/>
    <property type="evidence" value="ECO:0007669"/>
    <property type="project" value="UniProtKB-KW"/>
</dbReference>
<evidence type="ECO:0000256" key="11">
    <source>
        <dbReference type="ARBA" id="ARBA00035703"/>
    </source>
</evidence>
<evidence type="ECO:0000256" key="4">
    <source>
        <dbReference type="ARBA" id="ARBA00022618"/>
    </source>
</evidence>
<evidence type="ECO:0000256" key="14">
    <source>
        <dbReference type="SAM" id="MobiDB-lite"/>
    </source>
</evidence>
<sequence length="153" mass="17222">MSWIIGILLVAVGAIIGFFVARYWLSNHSDEAELTEQVTQTKQQLADYRQEVADHLATAQALVGQLEETQAKLKSYLHHSADLLQREQLQPSLPFFAEDTVRQLRMANQNKQEKRRSDDRPTADMPRDYSDSHSGLFSGKAATSKSTAKESTD</sequence>
<dbReference type="RefSeq" id="WP_110075973.1">
    <property type="nucleotide sequence ID" value="NZ_QGTT01000007.1"/>
</dbReference>
<dbReference type="OrthoDB" id="5766209at2"/>
<evidence type="ECO:0000256" key="8">
    <source>
        <dbReference type="ARBA" id="ARBA00023136"/>
    </source>
</evidence>
<dbReference type="STRING" id="519453.SAMN04488070_1327"/>
<organism evidence="16 17">
    <name type="scientific">Pseudidiomarina maritima</name>
    <dbReference type="NCBI Taxonomy" id="519453"/>
    <lineage>
        <taxon>Bacteria</taxon>
        <taxon>Pseudomonadati</taxon>
        <taxon>Pseudomonadota</taxon>
        <taxon>Gammaproteobacteria</taxon>
        <taxon>Alteromonadales</taxon>
        <taxon>Idiomarinaceae</taxon>
        <taxon>Pseudidiomarina</taxon>
    </lineage>
</organism>
<evidence type="ECO:0000256" key="9">
    <source>
        <dbReference type="ARBA" id="ARBA00023306"/>
    </source>
</evidence>
<keyword evidence="4" id="KW-0132">Cell division</keyword>
<keyword evidence="17" id="KW-1185">Reference proteome</keyword>
<evidence type="ECO:0000256" key="6">
    <source>
        <dbReference type="ARBA" id="ARBA00022960"/>
    </source>
</evidence>
<keyword evidence="9" id="KW-0131">Cell cycle</keyword>
<evidence type="ECO:0000256" key="5">
    <source>
        <dbReference type="ARBA" id="ARBA00022692"/>
    </source>
</evidence>
<feature type="compositionally biased region" description="Basic and acidic residues" evidence="14">
    <location>
        <begin position="111"/>
        <end position="131"/>
    </location>
</feature>
<keyword evidence="2" id="KW-1003">Cell membrane</keyword>
<dbReference type="GO" id="GO:0051301">
    <property type="term" value="P:cell division"/>
    <property type="evidence" value="ECO:0007669"/>
    <property type="project" value="UniProtKB-KW"/>
</dbReference>
<evidence type="ECO:0000256" key="10">
    <source>
        <dbReference type="ARBA" id="ARBA00035657"/>
    </source>
</evidence>
<feature type="coiled-coil region" evidence="13">
    <location>
        <begin position="31"/>
        <end position="58"/>
    </location>
</feature>
<keyword evidence="5 15" id="KW-0812">Transmembrane</keyword>
<keyword evidence="13" id="KW-0175">Coiled coil</keyword>
<dbReference type="PANTHER" id="PTHR39579:SF1">
    <property type="entry name" value="INNER MEMBRANE PROTEIN YHCB"/>
    <property type="match status" value="1"/>
</dbReference>
<evidence type="ECO:0000256" key="3">
    <source>
        <dbReference type="ARBA" id="ARBA00022519"/>
    </source>
</evidence>
<comment type="caution">
    <text evidence="16">The sequence shown here is derived from an EMBL/GenBank/DDBJ whole genome shotgun (WGS) entry which is preliminary data.</text>
</comment>
<protein>
    <recommendedName>
        <fullName evidence="11">Z-ring associated protein G</fullName>
    </recommendedName>
    <alternativeName>
        <fullName evidence="12">Cell division protein ZapG</fullName>
    </alternativeName>
</protein>
<dbReference type="GO" id="GO:0005886">
    <property type="term" value="C:plasma membrane"/>
    <property type="evidence" value="ECO:0007669"/>
    <property type="project" value="UniProtKB-SubCell"/>
</dbReference>
<comment type="similarity">
    <text evidence="10">Belongs to the ZapG family.</text>
</comment>